<evidence type="ECO:0008006" key="4">
    <source>
        <dbReference type="Google" id="ProtNLM"/>
    </source>
</evidence>
<sequence>MLLYPQPIVRTDEQLARQNALSHAMGALFLESRVHDLEQSVERARKHAQHQHYQSLRRQGSTGARRGGGAGGQGQGRSSPTMGGSLRVRQHNHHLHHSHPGLLLNGGSSSNGNSARTSPASSIASGPSASAPISLSASASSALGSTSVSLSSLKGKSKERAAREYASGVRVVDVSVLIYSLRSVHTWLREGELTLIVPYGALHTLDLLKSGKETINHAARKALCFLEERLTDGSPFIADTGRISPLPSAGAASSSSALTRCSRPGLFIQGADHSWTDAELAELRTRREAEEELEALISDLRAAEEGPGAAEECDSEGEVILLDQQQHSPSRTDEGNGTAPICGRQLSSKGPTPRHIREVLTCSLWVRDEADRRRRSSSSGGGRLGGAKIDSSKHSPNPGAMEEGGKSGKKANGEEEYTFALAVAYPPPALRDASAEAARLGHGYASLADGSLVHSWALSLLETRAAPGPAGAQVQVLPTATSWLELGGGGGSEGASSSLASSSASVAKRSSKA</sequence>
<evidence type="ECO:0000313" key="2">
    <source>
        <dbReference type="EMBL" id="KAK0533960.1"/>
    </source>
</evidence>
<dbReference type="EMBL" id="JAPDMQ010000126">
    <property type="protein sequence ID" value="KAK0533960.1"/>
    <property type="molecule type" value="Genomic_DNA"/>
</dbReference>
<feature type="compositionally biased region" description="Low complexity" evidence="1">
    <location>
        <begin position="494"/>
        <end position="505"/>
    </location>
</feature>
<feature type="region of interest" description="Disordered" evidence="1">
    <location>
        <begin position="326"/>
        <end position="353"/>
    </location>
</feature>
<name>A0AAN6JL08_9BASI</name>
<feature type="compositionally biased region" description="Basic residues" evidence="1">
    <location>
        <begin position="88"/>
        <end position="99"/>
    </location>
</feature>
<gene>
    <name evidence="2" type="ORF">OC842_002804</name>
</gene>
<dbReference type="Proteomes" id="UP001176521">
    <property type="component" value="Unassembled WGS sequence"/>
</dbReference>
<dbReference type="Gene3D" id="3.40.50.1010">
    <property type="entry name" value="5'-nuclease"/>
    <property type="match status" value="1"/>
</dbReference>
<comment type="caution">
    <text evidence="2">The sequence shown here is derived from an EMBL/GenBank/DDBJ whole genome shotgun (WGS) entry which is preliminary data.</text>
</comment>
<feature type="compositionally biased region" description="Low complexity" evidence="1">
    <location>
        <begin position="100"/>
        <end position="131"/>
    </location>
</feature>
<evidence type="ECO:0000313" key="3">
    <source>
        <dbReference type="Proteomes" id="UP001176521"/>
    </source>
</evidence>
<dbReference type="AlphaFoldDB" id="A0AAN6JL08"/>
<reference evidence="2" key="1">
    <citation type="journal article" date="2023" name="PhytoFront">
        <title>Draft Genome Resources of Seven Strains of Tilletia horrida, Causal Agent of Kernel Smut of Rice.</title>
        <authorList>
            <person name="Khanal S."/>
            <person name="Antony Babu S."/>
            <person name="Zhou X.G."/>
        </authorList>
    </citation>
    <scope>NUCLEOTIDE SEQUENCE</scope>
    <source>
        <strain evidence="2">TX3</strain>
    </source>
</reference>
<protein>
    <recommendedName>
        <fullName evidence="4">PIN domain-containing protein</fullName>
    </recommendedName>
</protein>
<proteinExistence type="predicted"/>
<organism evidence="2 3">
    <name type="scientific">Tilletia horrida</name>
    <dbReference type="NCBI Taxonomy" id="155126"/>
    <lineage>
        <taxon>Eukaryota</taxon>
        <taxon>Fungi</taxon>
        <taxon>Dikarya</taxon>
        <taxon>Basidiomycota</taxon>
        <taxon>Ustilaginomycotina</taxon>
        <taxon>Exobasidiomycetes</taxon>
        <taxon>Tilletiales</taxon>
        <taxon>Tilletiaceae</taxon>
        <taxon>Tilletia</taxon>
    </lineage>
</organism>
<feature type="region of interest" description="Disordered" evidence="1">
    <location>
        <begin position="485"/>
        <end position="513"/>
    </location>
</feature>
<accession>A0AAN6JL08</accession>
<feature type="region of interest" description="Disordered" evidence="1">
    <location>
        <begin position="371"/>
        <end position="411"/>
    </location>
</feature>
<feature type="region of interest" description="Disordered" evidence="1">
    <location>
        <begin position="41"/>
        <end position="131"/>
    </location>
</feature>
<evidence type="ECO:0000256" key="1">
    <source>
        <dbReference type="SAM" id="MobiDB-lite"/>
    </source>
</evidence>
<feature type="compositionally biased region" description="Gly residues" evidence="1">
    <location>
        <begin position="65"/>
        <end position="75"/>
    </location>
</feature>
<keyword evidence="3" id="KW-1185">Reference proteome</keyword>